<sequence>MKRLDAAFAALADPTRRAILARLSLGETTVMELARPFEMTQPAVSRHLKVLEEAGLIVRRIEGTKRPCSLAPTALNEIDQWLGMLRRALEANYDRLDAVLAEMEPSKEKDRR</sequence>
<feature type="domain" description="HTH arsR-type" evidence="1">
    <location>
        <begin position="1"/>
        <end position="90"/>
    </location>
</feature>
<comment type="caution">
    <text evidence="2">The sequence shown here is derived from an EMBL/GenBank/DDBJ whole genome shotgun (WGS) entry which is preliminary data.</text>
</comment>
<evidence type="ECO:0000313" key="3">
    <source>
        <dbReference type="Proteomes" id="UP001254257"/>
    </source>
</evidence>
<dbReference type="InterPro" id="IPR036388">
    <property type="entry name" value="WH-like_DNA-bd_sf"/>
</dbReference>
<protein>
    <submittedName>
        <fullName evidence="2">Metalloregulator ArsR/SmtB family transcription factor</fullName>
    </submittedName>
</protein>
<dbReference type="Gene3D" id="1.10.10.10">
    <property type="entry name" value="Winged helix-like DNA-binding domain superfamily/Winged helix DNA-binding domain"/>
    <property type="match status" value="1"/>
</dbReference>
<organism evidence="2 3">
    <name type="scientific">Bosea rubneri</name>
    <dbReference type="NCBI Taxonomy" id="3075434"/>
    <lineage>
        <taxon>Bacteria</taxon>
        <taxon>Pseudomonadati</taxon>
        <taxon>Pseudomonadota</taxon>
        <taxon>Alphaproteobacteria</taxon>
        <taxon>Hyphomicrobiales</taxon>
        <taxon>Boseaceae</taxon>
        <taxon>Bosea</taxon>
    </lineage>
</organism>
<proteinExistence type="predicted"/>
<dbReference type="Pfam" id="PF01022">
    <property type="entry name" value="HTH_5"/>
    <property type="match status" value="1"/>
</dbReference>
<dbReference type="PANTHER" id="PTHR38600:SF2">
    <property type="entry name" value="SLL0088 PROTEIN"/>
    <property type="match status" value="1"/>
</dbReference>
<dbReference type="InterPro" id="IPR036390">
    <property type="entry name" value="WH_DNA-bd_sf"/>
</dbReference>
<dbReference type="SUPFAM" id="SSF46785">
    <property type="entry name" value="Winged helix' DNA-binding domain"/>
    <property type="match status" value="1"/>
</dbReference>
<evidence type="ECO:0000259" key="1">
    <source>
        <dbReference type="PROSITE" id="PS50987"/>
    </source>
</evidence>
<gene>
    <name evidence="2" type="ORF">RKE40_21165</name>
</gene>
<dbReference type="InterPro" id="IPR011991">
    <property type="entry name" value="ArsR-like_HTH"/>
</dbReference>
<dbReference type="NCBIfam" id="NF033788">
    <property type="entry name" value="HTH_metalloreg"/>
    <property type="match status" value="1"/>
</dbReference>
<reference evidence="2 3" key="1">
    <citation type="submission" date="2023-09" db="EMBL/GenBank/DDBJ databases">
        <title>Whole genome shotgun sequencing (WGS) of Bosea sp. ZW T0_25, isolated from stored onions (Allium cepa).</title>
        <authorList>
            <person name="Stoll D.A."/>
            <person name="Huch M."/>
        </authorList>
    </citation>
    <scope>NUCLEOTIDE SEQUENCE [LARGE SCALE GENOMIC DNA]</scope>
    <source>
        <strain evidence="2 3">ZW T0_25</strain>
    </source>
</reference>
<keyword evidence="3" id="KW-1185">Reference proteome</keyword>
<dbReference type="CDD" id="cd00090">
    <property type="entry name" value="HTH_ARSR"/>
    <property type="match status" value="1"/>
</dbReference>
<evidence type="ECO:0000313" key="2">
    <source>
        <dbReference type="EMBL" id="MDU0342415.1"/>
    </source>
</evidence>
<accession>A0ABU3SCB5</accession>
<dbReference type="EMBL" id="JAWDID010000040">
    <property type="protein sequence ID" value="MDU0342415.1"/>
    <property type="molecule type" value="Genomic_DNA"/>
</dbReference>
<dbReference type="PRINTS" id="PR00778">
    <property type="entry name" value="HTHARSR"/>
</dbReference>
<dbReference type="PANTHER" id="PTHR38600">
    <property type="entry name" value="TRANSCRIPTIONAL REGULATORY PROTEIN"/>
    <property type="match status" value="1"/>
</dbReference>
<dbReference type="Proteomes" id="UP001254257">
    <property type="component" value="Unassembled WGS sequence"/>
</dbReference>
<dbReference type="PROSITE" id="PS50987">
    <property type="entry name" value="HTH_ARSR_2"/>
    <property type="match status" value="1"/>
</dbReference>
<dbReference type="InterPro" id="IPR001845">
    <property type="entry name" value="HTH_ArsR_DNA-bd_dom"/>
</dbReference>
<dbReference type="RefSeq" id="WP_316020190.1">
    <property type="nucleotide sequence ID" value="NZ_JAWDID010000040.1"/>
</dbReference>
<name>A0ABU3SCB5_9HYPH</name>
<dbReference type="SMART" id="SM00418">
    <property type="entry name" value="HTH_ARSR"/>
    <property type="match status" value="1"/>
</dbReference>